<dbReference type="Proteomes" id="UP000324585">
    <property type="component" value="Unassembled WGS sequence"/>
</dbReference>
<evidence type="ECO:0000256" key="1">
    <source>
        <dbReference type="SAM" id="MobiDB-lite"/>
    </source>
</evidence>
<feature type="region of interest" description="Disordered" evidence="1">
    <location>
        <begin position="1"/>
        <end position="81"/>
    </location>
</feature>
<accession>A0A5J4YRZ6</accession>
<organism evidence="2 3">
    <name type="scientific">Porphyridium purpureum</name>
    <name type="common">Red alga</name>
    <name type="synonym">Porphyridium cruentum</name>
    <dbReference type="NCBI Taxonomy" id="35688"/>
    <lineage>
        <taxon>Eukaryota</taxon>
        <taxon>Rhodophyta</taxon>
        <taxon>Bangiophyceae</taxon>
        <taxon>Porphyridiales</taxon>
        <taxon>Porphyridiaceae</taxon>
        <taxon>Porphyridium</taxon>
    </lineage>
</organism>
<evidence type="ECO:0000313" key="3">
    <source>
        <dbReference type="Proteomes" id="UP000324585"/>
    </source>
</evidence>
<dbReference type="AlphaFoldDB" id="A0A5J4YRZ6"/>
<sequence length="126" mass="13806">MNHHPFEKQQPPPLPPPQQQQPLHQHLPPNVSLQQHPPQAAQQHHQQQQQMHAIQQMHVMQQQHAHAQAEGADGEPNPAATDPAYAAAFYMNPMNGLTYNPYAAAAAVAMAHAYSNGGPSGARSRE</sequence>
<comment type="caution">
    <text evidence="2">The sequence shown here is derived from an EMBL/GenBank/DDBJ whole genome shotgun (WGS) entry which is preliminary data.</text>
</comment>
<feature type="compositionally biased region" description="Pro residues" evidence="1">
    <location>
        <begin position="10"/>
        <end position="19"/>
    </location>
</feature>
<feature type="compositionally biased region" description="Low complexity" evidence="1">
    <location>
        <begin position="20"/>
        <end position="69"/>
    </location>
</feature>
<proteinExistence type="predicted"/>
<gene>
    <name evidence="2" type="ORF">FVE85_4739</name>
</gene>
<protein>
    <submittedName>
        <fullName evidence="2">Uncharacterized protein</fullName>
    </submittedName>
</protein>
<dbReference type="EMBL" id="VRMN01000006">
    <property type="protein sequence ID" value="KAA8493602.1"/>
    <property type="molecule type" value="Genomic_DNA"/>
</dbReference>
<name>A0A5J4YRZ6_PORPP</name>
<keyword evidence="3" id="KW-1185">Reference proteome</keyword>
<reference evidence="3" key="1">
    <citation type="journal article" date="2019" name="Nat. Commun.">
        <title>Expansion of phycobilisome linker gene families in mesophilic red algae.</title>
        <authorList>
            <person name="Lee J."/>
            <person name="Kim D."/>
            <person name="Bhattacharya D."/>
            <person name="Yoon H.S."/>
        </authorList>
    </citation>
    <scope>NUCLEOTIDE SEQUENCE [LARGE SCALE GENOMIC DNA]</scope>
    <source>
        <strain evidence="3">CCMP 1328</strain>
    </source>
</reference>
<evidence type="ECO:0000313" key="2">
    <source>
        <dbReference type="EMBL" id="KAA8493602.1"/>
    </source>
</evidence>